<evidence type="ECO:0000259" key="2">
    <source>
        <dbReference type="Pfam" id="PF01243"/>
    </source>
</evidence>
<dbReference type="NCBIfam" id="TIGR03618">
    <property type="entry name" value="Rv1155_F420"/>
    <property type="match status" value="1"/>
</dbReference>
<sequence>MKAPHLRSDPEFLAFWGERHVGFLSTTRPDGTHHLVPVGVTYDSEAGIARVITSSTSRKARNVVGSGPGARVAISQADGARWATLEGTAVVNDDPAAVADAVERYTRRYHPPRLNPRRVVIEITVTRVMGTVKPR</sequence>
<dbReference type="EMBL" id="CP031194">
    <property type="protein sequence ID" value="AXG79397.1"/>
    <property type="molecule type" value="Genomic_DNA"/>
</dbReference>
<dbReference type="InterPro" id="IPR011576">
    <property type="entry name" value="Pyridox_Oxase_N"/>
</dbReference>
<dbReference type="AlphaFoldDB" id="A0A345HRS3"/>
<dbReference type="SUPFAM" id="SSF50475">
    <property type="entry name" value="FMN-binding split barrel"/>
    <property type="match status" value="1"/>
</dbReference>
<accession>A0A345HRS3</accession>
<dbReference type="Gene3D" id="2.30.110.10">
    <property type="entry name" value="Electron Transport, Fmn-binding Protein, Chain A"/>
    <property type="match status" value="1"/>
</dbReference>
<dbReference type="OrthoDB" id="4551790at2"/>
<dbReference type="InterPro" id="IPR012349">
    <property type="entry name" value="Split_barrel_FMN-bd"/>
</dbReference>
<dbReference type="RefSeq" id="WP_114660727.1">
    <property type="nucleotide sequence ID" value="NZ_CP031194.1"/>
</dbReference>
<dbReference type="Pfam" id="PF01243">
    <property type="entry name" value="PNPOx_N"/>
    <property type="match status" value="1"/>
</dbReference>
<feature type="domain" description="Pyridoxamine 5'-phosphate oxidase N-terminal" evidence="2">
    <location>
        <begin position="9"/>
        <end position="128"/>
    </location>
</feature>
<dbReference type="InterPro" id="IPR019920">
    <property type="entry name" value="F420-binding_dom_put"/>
</dbReference>
<proteinExistence type="predicted"/>
<gene>
    <name evidence="3" type="ORF">DVK44_19025</name>
</gene>
<dbReference type="InterPro" id="IPR052019">
    <property type="entry name" value="F420H2_bilvrd_red/Heme_oxyg"/>
</dbReference>
<reference evidence="4" key="1">
    <citation type="submission" date="2018-07" db="EMBL/GenBank/DDBJ databases">
        <authorList>
            <person name="Zhao J."/>
        </authorList>
    </citation>
    <scope>NUCLEOTIDE SEQUENCE [LARGE SCALE GENOMIC DNA]</scope>
    <source>
        <strain evidence="4">GSSD-12</strain>
    </source>
</reference>
<dbReference type="GO" id="GO:0070967">
    <property type="term" value="F:coenzyme F420 binding"/>
    <property type="evidence" value="ECO:0007669"/>
    <property type="project" value="TreeGrafter"/>
</dbReference>
<keyword evidence="4" id="KW-1185">Reference proteome</keyword>
<dbReference type="PANTHER" id="PTHR35176:SF1">
    <property type="entry name" value="F420H(2)-DEPENDENT BILIVERDIN REDUCTASE"/>
    <property type="match status" value="1"/>
</dbReference>
<keyword evidence="1" id="KW-0560">Oxidoreductase</keyword>
<name>A0A345HRS3_9ACTN</name>
<dbReference type="GO" id="GO:0005829">
    <property type="term" value="C:cytosol"/>
    <property type="evidence" value="ECO:0007669"/>
    <property type="project" value="TreeGrafter"/>
</dbReference>
<evidence type="ECO:0000256" key="1">
    <source>
        <dbReference type="ARBA" id="ARBA00023002"/>
    </source>
</evidence>
<dbReference type="PANTHER" id="PTHR35176">
    <property type="entry name" value="HEME OXYGENASE HI_0854-RELATED"/>
    <property type="match status" value="1"/>
</dbReference>
<dbReference type="GO" id="GO:0016627">
    <property type="term" value="F:oxidoreductase activity, acting on the CH-CH group of donors"/>
    <property type="evidence" value="ECO:0007669"/>
    <property type="project" value="TreeGrafter"/>
</dbReference>
<organism evidence="3 4">
    <name type="scientific">Streptomyces paludis</name>
    <dbReference type="NCBI Taxonomy" id="2282738"/>
    <lineage>
        <taxon>Bacteria</taxon>
        <taxon>Bacillati</taxon>
        <taxon>Actinomycetota</taxon>
        <taxon>Actinomycetes</taxon>
        <taxon>Kitasatosporales</taxon>
        <taxon>Streptomycetaceae</taxon>
        <taxon>Streptomyces</taxon>
    </lineage>
</organism>
<dbReference type="KEGG" id="spad:DVK44_19025"/>
<dbReference type="Proteomes" id="UP000253868">
    <property type="component" value="Chromosome"/>
</dbReference>
<evidence type="ECO:0000313" key="4">
    <source>
        <dbReference type="Proteomes" id="UP000253868"/>
    </source>
</evidence>
<evidence type="ECO:0000313" key="3">
    <source>
        <dbReference type="EMBL" id="AXG79397.1"/>
    </source>
</evidence>
<protein>
    <submittedName>
        <fullName evidence="3">TIGR03618 family F420-dependent PPOX class oxidoreductase</fullName>
    </submittedName>
</protein>